<dbReference type="InterPro" id="IPR001343">
    <property type="entry name" value="Hemolysn_Ca-bd"/>
</dbReference>
<dbReference type="EMBL" id="CP074129">
    <property type="protein sequence ID" value="QUS58996.1"/>
    <property type="molecule type" value="Genomic_DNA"/>
</dbReference>
<evidence type="ECO:0000313" key="1">
    <source>
        <dbReference type="EMBL" id="QUS58996.1"/>
    </source>
</evidence>
<evidence type="ECO:0000313" key="2">
    <source>
        <dbReference type="Proteomes" id="UP000680706"/>
    </source>
</evidence>
<dbReference type="Gene3D" id="2.150.10.10">
    <property type="entry name" value="Serralysin-like metalloprotease, C-terminal"/>
    <property type="match status" value="1"/>
</dbReference>
<dbReference type="Proteomes" id="UP000680706">
    <property type="component" value="Plasmid pAb134-03"/>
</dbReference>
<geneLocation type="plasmid" evidence="1 2">
    <name>pAb134-03</name>
</geneLocation>
<protein>
    <submittedName>
        <fullName evidence="1">Uncharacterized protein</fullName>
    </submittedName>
</protein>
<dbReference type="InterPro" id="IPR011049">
    <property type="entry name" value="Serralysin-like_metalloprot_C"/>
</dbReference>
<accession>A0ABX8AZD2</accession>
<dbReference type="RefSeq" id="WP_143508370.1">
    <property type="nucleotide sequence ID" value="NZ_CP074129.1"/>
</dbReference>
<dbReference type="Pfam" id="PF00353">
    <property type="entry name" value="HemolysinCabind"/>
    <property type="match status" value="2"/>
</dbReference>
<keyword evidence="1" id="KW-0614">Plasmid</keyword>
<keyword evidence="2" id="KW-1185">Reference proteome</keyword>
<dbReference type="SUPFAM" id="SSF51120">
    <property type="entry name" value="beta-Roll"/>
    <property type="match status" value="1"/>
</dbReference>
<proteinExistence type="predicted"/>
<dbReference type="PRINTS" id="PR00313">
    <property type="entry name" value="CABNDNGRPT"/>
</dbReference>
<reference evidence="1 2" key="1">
    <citation type="journal article" date="2021" name="Angew. Chem. Int. Ed. Engl.">
        <title>A novel family of nonribosomal peptides modulate collective behavior in Pseudovibrio bacteria isolated from marine sponges.</title>
        <authorList>
            <person name="Ioca L.P."/>
            <person name="Dai Y."/>
            <person name="Kunakom S."/>
            <person name="Diaz-Espinosa J."/>
            <person name="Krunic A."/>
            <person name="Crnkovic C.M."/>
            <person name="Orjala J."/>
            <person name="Sanchez L.M."/>
            <person name="Ferreira A.G."/>
            <person name="Berlinck R.G.S."/>
            <person name="Eustaquio A.S."/>
        </authorList>
    </citation>
    <scope>NUCLEOTIDE SEQUENCE [LARGE SCALE GENOMIC DNA]</scope>
    <source>
        <strain evidence="1 2">Ab134</strain>
        <plasmid evidence="1 2">pAb134-03</plasmid>
    </source>
</reference>
<gene>
    <name evidence="1" type="ORF">KGB56_26225</name>
</gene>
<sequence>MGDDSANILNGYAGNYTLIGGNGNDTLIGGQGSDIFVFGNAHFGNDTIKDFEAGAGSDDVIHFDSAFFANFETVLAAASTNGSDTVISLDGNNSLILKGIQVSELHTDDFQFI</sequence>
<name>A0ABX8AZD2_9HYPH</name>
<organism evidence="1 2">
    <name type="scientific">Pseudovibrio brasiliensis</name>
    <dbReference type="NCBI Taxonomy" id="1898042"/>
    <lineage>
        <taxon>Bacteria</taxon>
        <taxon>Pseudomonadati</taxon>
        <taxon>Pseudomonadota</taxon>
        <taxon>Alphaproteobacteria</taxon>
        <taxon>Hyphomicrobiales</taxon>
        <taxon>Stappiaceae</taxon>
        <taxon>Pseudovibrio</taxon>
    </lineage>
</organism>